<evidence type="ECO:0000256" key="9">
    <source>
        <dbReference type="ARBA" id="ARBA00022676"/>
    </source>
</evidence>
<evidence type="ECO:0000256" key="7">
    <source>
        <dbReference type="ARBA" id="ARBA00020723"/>
    </source>
</evidence>
<dbReference type="EC" id="3.2.1.33" evidence="6"/>
<dbReference type="InterPro" id="IPR032790">
    <property type="entry name" value="GDE_C"/>
</dbReference>
<evidence type="ECO:0000256" key="16">
    <source>
        <dbReference type="ARBA" id="ARBA00031477"/>
    </source>
</evidence>
<evidence type="ECO:0000256" key="2">
    <source>
        <dbReference type="ARBA" id="ARBA00000927"/>
    </source>
</evidence>
<evidence type="ECO:0000256" key="1">
    <source>
        <dbReference type="ARBA" id="ARBA00000439"/>
    </source>
</evidence>
<keyword evidence="8" id="KW-0963">Cytoplasm</keyword>
<keyword evidence="11" id="KW-0378">Hydrolase</keyword>
<evidence type="ECO:0000256" key="15">
    <source>
        <dbReference type="ARBA" id="ARBA00025780"/>
    </source>
</evidence>
<dbReference type="InterPro" id="IPR006421">
    <property type="entry name" value="Glycogen_debranch_met"/>
</dbReference>
<dbReference type="Pfam" id="PF06202">
    <property type="entry name" value="GDE_C"/>
    <property type="match status" value="1"/>
</dbReference>
<dbReference type="EC" id="2.4.1.25" evidence="5"/>
<comment type="catalytic activity">
    <reaction evidence="1">
        <text>Transfers a segment of a (1-&gt;4)-alpha-D-glucan to a new position in an acceptor, which may be glucose or a (1-&gt;4)-alpha-D-glucan.</text>
        <dbReference type="EC" id="2.4.1.25"/>
    </reaction>
</comment>
<dbReference type="Pfam" id="PF14702">
    <property type="entry name" value="hGDE_central"/>
    <property type="match status" value="1"/>
</dbReference>
<dbReference type="PANTHER" id="PTHR10569">
    <property type="entry name" value="GLYCOGEN DEBRANCHING ENZYME"/>
    <property type="match status" value="1"/>
</dbReference>
<dbReference type="EMBL" id="CAJOBF010003631">
    <property type="protein sequence ID" value="CAF4101030.1"/>
    <property type="molecule type" value="Genomic_DNA"/>
</dbReference>
<evidence type="ECO:0000256" key="5">
    <source>
        <dbReference type="ARBA" id="ARBA00012560"/>
    </source>
</evidence>
<feature type="domain" description="Glycogen debranching enzyme glucanotransferase" evidence="19">
    <location>
        <begin position="180"/>
        <end position="613"/>
    </location>
</feature>
<dbReference type="InterPro" id="IPR029436">
    <property type="entry name" value="AGL_euk_N"/>
</dbReference>
<evidence type="ECO:0000256" key="4">
    <source>
        <dbReference type="ARBA" id="ARBA00004496"/>
    </source>
</evidence>
<reference evidence="21" key="1">
    <citation type="submission" date="2021-02" db="EMBL/GenBank/DDBJ databases">
        <authorList>
            <person name="Nowell W R."/>
        </authorList>
    </citation>
    <scope>NUCLEOTIDE SEQUENCE</scope>
</reference>
<dbReference type="GO" id="GO:0004135">
    <property type="term" value="F:amylo-alpha-1,6-glucosidase activity"/>
    <property type="evidence" value="ECO:0007669"/>
    <property type="project" value="UniProtKB-EC"/>
</dbReference>
<dbReference type="Proteomes" id="UP000663842">
    <property type="component" value="Unassembled WGS sequence"/>
</dbReference>
<keyword evidence="13" id="KW-0511">Multifunctional enzyme</keyword>
<evidence type="ECO:0000313" key="22">
    <source>
        <dbReference type="Proteomes" id="UP000663842"/>
    </source>
</evidence>
<comment type="caution">
    <text evidence="21">The sequence shown here is derived from an EMBL/GenBank/DDBJ whole genome shotgun (WGS) entry which is preliminary data.</text>
</comment>
<organism evidence="21 22">
    <name type="scientific">Rotaria magnacalcarata</name>
    <dbReference type="NCBI Taxonomy" id="392030"/>
    <lineage>
        <taxon>Eukaryota</taxon>
        <taxon>Metazoa</taxon>
        <taxon>Spiralia</taxon>
        <taxon>Gnathifera</taxon>
        <taxon>Rotifera</taxon>
        <taxon>Eurotatoria</taxon>
        <taxon>Bdelloidea</taxon>
        <taxon>Philodinida</taxon>
        <taxon>Philodinidae</taxon>
        <taxon>Rotaria</taxon>
    </lineage>
</organism>
<protein>
    <recommendedName>
        <fullName evidence="7">Glycogen debranching enzyme</fullName>
        <ecNumber evidence="5">2.4.1.25</ecNumber>
        <ecNumber evidence="6">3.2.1.33</ecNumber>
    </recommendedName>
    <alternativeName>
        <fullName evidence="16">Glycogen debrancher</fullName>
    </alternativeName>
</protein>
<evidence type="ECO:0000256" key="13">
    <source>
        <dbReference type="ARBA" id="ARBA00023268"/>
    </source>
</evidence>
<evidence type="ECO:0000256" key="6">
    <source>
        <dbReference type="ARBA" id="ARBA00012778"/>
    </source>
</evidence>
<dbReference type="Gene3D" id="3.20.20.80">
    <property type="entry name" value="Glycosidases"/>
    <property type="match status" value="2"/>
</dbReference>
<dbReference type="SUPFAM" id="SSF48208">
    <property type="entry name" value="Six-hairpin glycosidases"/>
    <property type="match status" value="1"/>
</dbReference>
<dbReference type="GO" id="GO:0005978">
    <property type="term" value="P:glycogen biosynthetic process"/>
    <property type="evidence" value="ECO:0007669"/>
    <property type="project" value="UniProtKB-KW"/>
</dbReference>
<dbReference type="GO" id="GO:0005980">
    <property type="term" value="P:glycogen catabolic process"/>
    <property type="evidence" value="ECO:0007669"/>
    <property type="project" value="InterPro"/>
</dbReference>
<accession>A0A819V5H8</accession>
<dbReference type="InterPro" id="IPR017853">
    <property type="entry name" value="GH"/>
</dbReference>
<evidence type="ECO:0000256" key="10">
    <source>
        <dbReference type="ARBA" id="ARBA00022679"/>
    </source>
</evidence>
<dbReference type="GO" id="GO:0005737">
    <property type="term" value="C:cytoplasm"/>
    <property type="evidence" value="ECO:0007669"/>
    <property type="project" value="UniProtKB-SubCell"/>
</dbReference>
<evidence type="ECO:0000259" key="19">
    <source>
        <dbReference type="Pfam" id="PF14701"/>
    </source>
</evidence>
<proteinExistence type="inferred from homology"/>
<evidence type="ECO:0000259" key="18">
    <source>
        <dbReference type="Pfam" id="PF14699"/>
    </source>
</evidence>
<keyword evidence="12" id="KW-0320">Glycogen biosynthesis</keyword>
<dbReference type="InterPro" id="IPR032792">
    <property type="entry name" value="AGL_glucanoTrfase"/>
</dbReference>
<evidence type="ECO:0000256" key="8">
    <source>
        <dbReference type="ARBA" id="ARBA00022490"/>
    </source>
</evidence>
<comment type="subcellular location">
    <subcellularLocation>
        <location evidence="4">Cytoplasm</location>
    </subcellularLocation>
</comment>
<evidence type="ECO:0000256" key="12">
    <source>
        <dbReference type="ARBA" id="ARBA00023056"/>
    </source>
</evidence>
<feature type="domain" description="Eukaryotic glycogen debranching enzyme N-terminal" evidence="18">
    <location>
        <begin position="83"/>
        <end position="171"/>
    </location>
</feature>
<comment type="similarity">
    <text evidence="15">Belongs to the glycogen debranching enzyme family.</text>
</comment>
<evidence type="ECO:0000256" key="11">
    <source>
        <dbReference type="ARBA" id="ARBA00022801"/>
    </source>
</evidence>
<feature type="domain" description="Glycogen debranching enzyme C-terminal" evidence="17">
    <location>
        <begin position="1128"/>
        <end position="1572"/>
    </location>
</feature>
<feature type="domain" description="Glycogen debranching enzyme central" evidence="20">
    <location>
        <begin position="756"/>
        <end position="1022"/>
    </location>
</feature>
<sequence>MAIKDQQRGTIPKIDSHQSQLQDIKCPLSIVYVNVLNELYINKNIQMSLTNSSNEEQIRILVLNEGEDKSEELYRLKKGWNLQIKISSCLSWRKVRLFTNSCLNEEDQFERTIYRELKWVYPSNGKYDDSDRYVNLSCFKSGSFHYYFTIDGTTSKDNLNGQGYFHVEPYLIWQDGSSEVLEQECIACQTVLSKSLGPLSEWTSRLEVTHHSGYNMIHFTPVQILNRISNSSYSVSHHHKLNPLFQGTYEELKLLIDNMAKQWRILSITDLVYNHAASDCELLKQHPEAAYNLINSPHLKPAVLLDSILMQFTCDANEGKLLPKGIPAEIKEHHLQLIRHYLLDEKLIEYRLWEYYICNTDLIVEEFSRKLTLLNDCPDKSSCDNDNLIEINHGQYQRMKSFIDLDLAEKIYFYKREYLSTKQEWINEACNQLRNRLNYLNNILYEKLNGRLIRAVDNCIASCRYHFFANDGPKYKILSLPSTPFVGNYFHYPNEEFKHPDEINQLIESDLHYQSYVMAHNGWVMNDDPLRCFADEGQFVYLCRDLIQWSDLIKLRCGSKREDCPSLYTYMKEYTRLIATTFHGCRLDNCHSTPLWFAQEMMDYAREINPNFYINAELFTGSQSIDIHFINQIGINSLVKETWRVNHCYEFGEIISLTSESDPIGSFNKSRIHKLLPTKPYSWFYDQTHDNPCQIEKRSVEDSITRSACIAMANCSTGSNRGYDELIPHYIDVVNETRLYSKWGYQNKEVNEKTAIISIKKSLNTLHIDLFQQGFTQLLIDELCEGVLLITRYNPETHKSILLICYTSFINENNRKNRLNTLSIEGIIDEIFIESSINDLKENNDSIKNFKKSEDFINGIENLNVYLNESINVEESRFINLTSENSPDYIGYRTIEFKEEFKSGSFIILKISPLPQIHEQINNIKQIIKQFSNSTSQFNKIIKDLTLIDLERVLYRTSAEEQSDGKGFDVYIIPDYGKLNYCGLQAIITILDQIRLFNQLKHPLVLNLKQGNWLMNYVSNRLKIYSNTKQLGEWYENVFSSISLLSRLMVPVYFDLIIRNSYELLLEHSYSLMSPFISQSSKFVRQLSQSSIQLISIIKNARLPLLSPNLREPRPLEEKDEQTLERIQLCPSLAAGFPHFASGIWRNWGRDTFISLRGLLLLTGRYEEARYLILSYGGCLRHGLIPNLLADGKVARYNARDSVWWWLYSISNYTNSVPDGYEILSDKVSRLYPTHDSPAQVAGAHDQLLYDVIHEVLLRHLQLLSFRERGAGHSLDSNMNDEGFNNNIGIDTKTGFVFGGNRWNCGTWMDKMGSSEKASNKGHPATPRDGSAIELIALCRTTISWLIHMNKENHYPYDSVETSSGTSGKTKLLLTDWLNRIDENFEKEFWIDESNTSGFVNRRQIYKDTINSTLQWTDYQLRPNFLIAAVIAPEMFNKTNIWLALKQVETILLGKYGIKTLDPSDYNYVGDYVNDDDSHDYKRAHGFNYHNGPEWLWLTGYYLRAKLYWSKQQNDPLIYKQTIKHIRKILSLHMDLLNSNDWNGLPELTNDDGRLCSYSCSVQAWSSATLVEALYDLIRS</sequence>
<dbReference type="SUPFAM" id="SSF51445">
    <property type="entry name" value="(Trans)glycosidases"/>
    <property type="match status" value="1"/>
</dbReference>
<dbReference type="Pfam" id="PF14701">
    <property type="entry name" value="hDGE_amylase"/>
    <property type="match status" value="1"/>
</dbReference>
<comment type="catalytic activity">
    <reaction evidence="2">
        <text>Hydrolysis of (1-&gt;6)-alpha-D-glucosidic branch linkages in glycogen phosphorylase limit dextrin.</text>
        <dbReference type="EC" id="3.2.1.33"/>
    </reaction>
</comment>
<evidence type="ECO:0000256" key="3">
    <source>
        <dbReference type="ARBA" id="ARBA00003530"/>
    </source>
</evidence>
<dbReference type="Pfam" id="PF14699">
    <property type="entry name" value="hGDE_N"/>
    <property type="match status" value="1"/>
</dbReference>
<name>A0A819V5H8_9BILA</name>
<keyword evidence="9" id="KW-0328">Glycosyltransferase</keyword>
<dbReference type="InterPro" id="IPR032788">
    <property type="entry name" value="AGL_central"/>
</dbReference>
<dbReference type="NCBIfam" id="TIGR01531">
    <property type="entry name" value="glyc_debranch"/>
    <property type="match status" value="1"/>
</dbReference>
<dbReference type="InterPro" id="IPR008928">
    <property type="entry name" value="6-hairpin_glycosidase_sf"/>
</dbReference>
<dbReference type="GO" id="GO:0004134">
    <property type="term" value="F:4-alpha-glucanotransferase activity"/>
    <property type="evidence" value="ECO:0007669"/>
    <property type="project" value="UniProtKB-EC"/>
</dbReference>
<keyword evidence="14" id="KW-0326">Glycosidase</keyword>
<comment type="function">
    <text evidence="3">Multifunctional enzyme acting as 1,4-alpha-D-glucan:1,4-alpha-D-glucan 4-alpha-D-glycosyltransferase and amylo-1,6-glucosidase in glycogen degradation.</text>
</comment>
<evidence type="ECO:0000256" key="14">
    <source>
        <dbReference type="ARBA" id="ARBA00023295"/>
    </source>
</evidence>
<dbReference type="PANTHER" id="PTHR10569:SF2">
    <property type="entry name" value="GLYCOGEN DEBRANCHING ENZYME"/>
    <property type="match status" value="1"/>
</dbReference>
<evidence type="ECO:0000259" key="20">
    <source>
        <dbReference type="Pfam" id="PF14702"/>
    </source>
</evidence>
<evidence type="ECO:0000313" key="21">
    <source>
        <dbReference type="EMBL" id="CAF4101030.1"/>
    </source>
</evidence>
<keyword evidence="10" id="KW-0808">Transferase</keyword>
<gene>
    <name evidence="21" type="ORF">UXM345_LOCUS22238</name>
</gene>
<dbReference type="InterPro" id="IPR010401">
    <property type="entry name" value="AGL/Gdb1"/>
</dbReference>
<evidence type="ECO:0000259" key="17">
    <source>
        <dbReference type="Pfam" id="PF06202"/>
    </source>
</evidence>